<dbReference type="Gene3D" id="3.90.120.10">
    <property type="entry name" value="DNA Methylase, subunit A, domain 2"/>
    <property type="match status" value="1"/>
</dbReference>
<dbReference type="GO" id="GO:0044027">
    <property type="term" value="P:negative regulation of gene expression via chromosomal CpG island methylation"/>
    <property type="evidence" value="ECO:0007669"/>
    <property type="project" value="TreeGrafter"/>
</dbReference>
<sequence length="462" mass="52774">MILDIDFLFKTKYTGLNCFKLLTCLNETVILKLKKTNFLYLYEMNKEVIEDKISKVKIKEKELTTLSFFSGALGLDIGLEKEGFNVVLACEFDKACRNTITLNKPNIGLIGDVRNYSVEDILKFSGLKNKNQVDVIVGGPPCQAFSTAGKRLGFADSRGNVFLKYLEIIEEISPKYFVIENVRGLMSSILQIDEKDDIIDQIPLSILKEKGSSLYYVIKRLESAGYNINFDLYNSANFGTPQIRERVVIIGTKDSVKVNRLTPTHSENGQYDLPKWKTLKEAFKVLKDVEKHESIFYSEKRANLYKNLKSGQNWRDLPVDLQMEALGKAFFLGGGKTGFMRRLNWERPSPTVVTNPAMPATDLCHPSEIRPISVEEYKVIQEFPLDWKLAGNTTDKYKQIGNAVPVGLGRAIGREIKSHLYNLSTEDYVKFKHSRYLSTSYDEFMHKIEKLFLLENSYSLFD</sequence>
<dbReference type="NCBIfam" id="TIGR00675">
    <property type="entry name" value="dcm"/>
    <property type="match status" value="1"/>
</dbReference>
<dbReference type="PROSITE" id="PS00095">
    <property type="entry name" value="C5_MTASE_2"/>
    <property type="match status" value="1"/>
</dbReference>
<dbReference type="PRINTS" id="PR00105">
    <property type="entry name" value="C5METTRFRASE"/>
</dbReference>
<dbReference type="SUPFAM" id="SSF53335">
    <property type="entry name" value="S-adenosyl-L-methionine-dependent methyltransferases"/>
    <property type="match status" value="1"/>
</dbReference>
<evidence type="ECO:0000256" key="1">
    <source>
        <dbReference type="ARBA" id="ARBA00022603"/>
    </source>
</evidence>
<dbReference type="EC" id="2.1.1.37" evidence="8"/>
<reference evidence="9 10" key="1">
    <citation type="submission" date="2018-07" db="EMBL/GenBank/DDBJ databases">
        <title>Genomic Encyclopedia of Archaeal and Bacterial Type Strains, Phase II (KMG-II): from individual species to whole genera.</title>
        <authorList>
            <person name="Goeker M."/>
        </authorList>
    </citation>
    <scope>NUCLEOTIDE SEQUENCE [LARGE SCALE GENOMIC DNA]</scope>
    <source>
        <strain evidence="9 10">DSM 25795</strain>
    </source>
</reference>
<dbReference type="GO" id="GO:0003677">
    <property type="term" value="F:DNA binding"/>
    <property type="evidence" value="ECO:0007669"/>
    <property type="project" value="TreeGrafter"/>
</dbReference>
<dbReference type="InterPro" id="IPR029063">
    <property type="entry name" value="SAM-dependent_MTases_sf"/>
</dbReference>
<comment type="caution">
    <text evidence="9">The sequence shown here is derived from an EMBL/GenBank/DDBJ whole genome shotgun (WGS) entry which is preliminary data.</text>
</comment>
<keyword evidence="10" id="KW-1185">Reference proteome</keyword>
<name>A0A3D9G197_9FLAO</name>
<keyword evidence="2 6" id="KW-0808">Transferase</keyword>
<evidence type="ECO:0000256" key="2">
    <source>
        <dbReference type="ARBA" id="ARBA00022679"/>
    </source>
</evidence>
<comment type="similarity">
    <text evidence="6 7">Belongs to the class I-like SAM-binding methyltransferase superfamily. C5-methyltransferase family.</text>
</comment>
<dbReference type="PANTHER" id="PTHR10629:SF52">
    <property type="entry name" value="DNA (CYTOSINE-5)-METHYLTRANSFERASE 1"/>
    <property type="match status" value="1"/>
</dbReference>
<organism evidence="9 10">
    <name type="scientific">Flavobacterium cutihirudinis</name>
    <dbReference type="NCBI Taxonomy" id="1265740"/>
    <lineage>
        <taxon>Bacteria</taxon>
        <taxon>Pseudomonadati</taxon>
        <taxon>Bacteroidota</taxon>
        <taxon>Flavobacteriia</taxon>
        <taxon>Flavobacteriales</taxon>
        <taxon>Flavobacteriaceae</taxon>
        <taxon>Flavobacterium</taxon>
    </lineage>
</organism>
<dbReference type="PROSITE" id="PS00094">
    <property type="entry name" value="C5_MTASE_1"/>
    <property type="match status" value="1"/>
</dbReference>
<gene>
    <name evidence="9" type="ORF">BD847_0864</name>
</gene>
<evidence type="ECO:0000256" key="5">
    <source>
        <dbReference type="ARBA" id="ARBA00047422"/>
    </source>
</evidence>
<dbReference type="InterPro" id="IPR001525">
    <property type="entry name" value="C5_MeTfrase"/>
</dbReference>
<keyword evidence="4" id="KW-0680">Restriction system</keyword>
<dbReference type="InterPro" id="IPR018117">
    <property type="entry name" value="C5_DNA_meth_AS"/>
</dbReference>
<dbReference type="EMBL" id="QRDQ01000007">
    <property type="protein sequence ID" value="RED26933.1"/>
    <property type="molecule type" value="Genomic_DNA"/>
</dbReference>
<dbReference type="GO" id="GO:0032259">
    <property type="term" value="P:methylation"/>
    <property type="evidence" value="ECO:0007669"/>
    <property type="project" value="UniProtKB-KW"/>
</dbReference>
<dbReference type="PANTHER" id="PTHR10629">
    <property type="entry name" value="CYTOSINE-SPECIFIC METHYLTRANSFERASE"/>
    <property type="match status" value="1"/>
</dbReference>
<evidence type="ECO:0000256" key="4">
    <source>
        <dbReference type="ARBA" id="ARBA00022747"/>
    </source>
</evidence>
<protein>
    <recommendedName>
        <fullName evidence="8">Cytosine-specific methyltransferase</fullName>
        <ecNumber evidence="8">2.1.1.37</ecNumber>
    </recommendedName>
</protein>
<dbReference type="InterPro" id="IPR031303">
    <property type="entry name" value="C5_meth_CS"/>
</dbReference>
<keyword evidence="1 6" id="KW-0489">Methyltransferase</keyword>
<evidence type="ECO:0000256" key="7">
    <source>
        <dbReference type="RuleBase" id="RU000416"/>
    </source>
</evidence>
<evidence type="ECO:0000256" key="3">
    <source>
        <dbReference type="ARBA" id="ARBA00022691"/>
    </source>
</evidence>
<evidence type="ECO:0000256" key="8">
    <source>
        <dbReference type="RuleBase" id="RU000417"/>
    </source>
</evidence>
<dbReference type="Gene3D" id="3.40.50.150">
    <property type="entry name" value="Vaccinia Virus protein VP39"/>
    <property type="match status" value="1"/>
</dbReference>
<dbReference type="GO" id="GO:0009307">
    <property type="term" value="P:DNA restriction-modification system"/>
    <property type="evidence" value="ECO:0007669"/>
    <property type="project" value="UniProtKB-KW"/>
</dbReference>
<dbReference type="InterPro" id="IPR050390">
    <property type="entry name" value="C5-Methyltransferase"/>
</dbReference>
<evidence type="ECO:0000256" key="6">
    <source>
        <dbReference type="PROSITE-ProRule" id="PRU01016"/>
    </source>
</evidence>
<keyword evidence="3 6" id="KW-0949">S-adenosyl-L-methionine</keyword>
<dbReference type="Proteomes" id="UP000257004">
    <property type="component" value="Unassembled WGS sequence"/>
</dbReference>
<dbReference type="Pfam" id="PF00145">
    <property type="entry name" value="DNA_methylase"/>
    <property type="match status" value="1"/>
</dbReference>
<evidence type="ECO:0000313" key="9">
    <source>
        <dbReference type="EMBL" id="RED26933.1"/>
    </source>
</evidence>
<accession>A0A3D9G197</accession>
<dbReference type="PROSITE" id="PS51679">
    <property type="entry name" value="SAM_MT_C5"/>
    <property type="match status" value="1"/>
</dbReference>
<evidence type="ECO:0000313" key="10">
    <source>
        <dbReference type="Proteomes" id="UP000257004"/>
    </source>
</evidence>
<dbReference type="AlphaFoldDB" id="A0A3D9G197"/>
<dbReference type="GO" id="GO:0003886">
    <property type="term" value="F:DNA (cytosine-5-)-methyltransferase activity"/>
    <property type="evidence" value="ECO:0007669"/>
    <property type="project" value="UniProtKB-EC"/>
</dbReference>
<proteinExistence type="inferred from homology"/>
<comment type="catalytic activity">
    <reaction evidence="5 8">
        <text>a 2'-deoxycytidine in DNA + S-adenosyl-L-methionine = a 5-methyl-2'-deoxycytidine in DNA + S-adenosyl-L-homocysteine + H(+)</text>
        <dbReference type="Rhea" id="RHEA:13681"/>
        <dbReference type="Rhea" id="RHEA-COMP:11369"/>
        <dbReference type="Rhea" id="RHEA-COMP:11370"/>
        <dbReference type="ChEBI" id="CHEBI:15378"/>
        <dbReference type="ChEBI" id="CHEBI:57856"/>
        <dbReference type="ChEBI" id="CHEBI:59789"/>
        <dbReference type="ChEBI" id="CHEBI:85452"/>
        <dbReference type="ChEBI" id="CHEBI:85454"/>
        <dbReference type="EC" id="2.1.1.37"/>
    </reaction>
</comment>
<feature type="active site" evidence="6">
    <location>
        <position position="142"/>
    </location>
</feature>